<evidence type="ECO:0000313" key="2">
    <source>
        <dbReference type="Proteomes" id="UP000636661"/>
    </source>
</evidence>
<reference evidence="1" key="1">
    <citation type="journal article" date="2014" name="Int. J. Syst. Evol. Microbiol.">
        <title>Complete genome sequence of Corynebacterium casei LMG S-19264T (=DSM 44701T), isolated from a smear-ripened cheese.</title>
        <authorList>
            <consortium name="US DOE Joint Genome Institute (JGI-PGF)"/>
            <person name="Walter F."/>
            <person name="Albersmeier A."/>
            <person name="Kalinowski J."/>
            <person name="Ruckert C."/>
        </authorList>
    </citation>
    <scope>NUCLEOTIDE SEQUENCE</scope>
    <source>
        <strain evidence="1">JCM 4391</strain>
    </source>
</reference>
<protein>
    <submittedName>
        <fullName evidence="1">Uncharacterized protein</fullName>
    </submittedName>
</protein>
<sequence length="69" mass="7270">MTARPVETVTSTLLSDLPIVPPPVASLLLAGLDLAPRRRVPAWITDPGLIADILAGFVDIPDDLIGDAR</sequence>
<dbReference type="EMBL" id="BMTP01000012">
    <property type="protein sequence ID" value="GGU52123.1"/>
    <property type="molecule type" value="Genomic_DNA"/>
</dbReference>
<keyword evidence="2" id="KW-1185">Reference proteome</keyword>
<dbReference type="RefSeq" id="WP_189552877.1">
    <property type="nucleotide sequence ID" value="NZ_BMTP01000012.1"/>
</dbReference>
<reference evidence="1" key="2">
    <citation type="submission" date="2020-09" db="EMBL/GenBank/DDBJ databases">
        <authorList>
            <person name="Sun Q."/>
            <person name="Ohkuma M."/>
        </authorList>
    </citation>
    <scope>NUCLEOTIDE SEQUENCE</scope>
    <source>
        <strain evidence="1">JCM 4391</strain>
    </source>
</reference>
<accession>A0A918M6C5</accession>
<organism evidence="1 2">
    <name type="scientific">Streptomyces lavendofoliae</name>
    <dbReference type="NCBI Taxonomy" id="67314"/>
    <lineage>
        <taxon>Bacteria</taxon>
        <taxon>Bacillati</taxon>
        <taxon>Actinomycetota</taxon>
        <taxon>Actinomycetes</taxon>
        <taxon>Kitasatosporales</taxon>
        <taxon>Streptomycetaceae</taxon>
        <taxon>Streptomyces</taxon>
    </lineage>
</organism>
<name>A0A918M6C5_9ACTN</name>
<dbReference type="AlphaFoldDB" id="A0A918M6C5"/>
<proteinExistence type="predicted"/>
<gene>
    <name evidence="1" type="ORF">GCM10010274_46300</name>
</gene>
<dbReference type="Proteomes" id="UP000636661">
    <property type="component" value="Unassembled WGS sequence"/>
</dbReference>
<comment type="caution">
    <text evidence="1">The sequence shown here is derived from an EMBL/GenBank/DDBJ whole genome shotgun (WGS) entry which is preliminary data.</text>
</comment>
<evidence type="ECO:0000313" key="1">
    <source>
        <dbReference type="EMBL" id="GGU52123.1"/>
    </source>
</evidence>